<dbReference type="AlphaFoldDB" id="A0A1B6KPU0"/>
<feature type="transmembrane region" description="Helical" evidence="1">
    <location>
        <begin position="445"/>
        <end position="464"/>
    </location>
</feature>
<reference evidence="2" key="1">
    <citation type="submission" date="2015-11" db="EMBL/GenBank/DDBJ databases">
        <title>De novo transcriptome assembly of four potential Pierce s Disease insect vectors from Arizona vineyards.</title>
        <authorList>
            <person name="Tassone E.E."/>
        </authorList>
    </citation>
    <scope>NUCLEOTIDE SEQUENCE</scope>
</reference>
<evidence type="ECO:0008006" key="3">
    <source>
        <dbReference type="Google" id="ProtNLM"/>
    </source>
</evidence>
<evidence type="ECO:0000313" key="2">
    <source>
        <dbReference type="EMBL" id="JAT13470.1"/>
    </source>
</evidence>
<feature type="transmembrane region" description="Helical" evidence="1">
    <location>
        <begin position="290"/>
        <end position="308"/>
    </location>
</feature>
<dbReference type="EMBL" id="GEBQ01026507">
    <property type="protein sequence ID" value="JAT13470.1"/>
    <property type="molecule type" value="Transcribed_RNA"/>
</dbReference>
<feature type="transmembrane region" description="Helical" evidence="1">
    <location>
        <begin position="476"/>
        <end position="498"/>
    </location>
</feature>
<feature type="transmembrane region" description="Helical" evidence="1">
    <location>
        <begin position="226"/>
        <end position="243"/>
    </location>
</feature>
<feature type="transmembrane region" description="Helical" evidence="1">
    <location>
        <begin position="505"/>
        <end position="526"/>
    </location>
</feature>
<dbReference type="PANTHER" id="PTHR31061:SF24">
    <property type="entry name" value="LD22376P"/>
    <property type="match status" value="1"/>
</dbReference>
<feature type="transmembrane region" description="Helical" evidence="1">
    <location>
        <begin position="412"/>
        <end position="433"/>
    </location>
</feature>
<keyword evidence="1" id="KW-1133">Transmembrane helix</keyword>
<feature type="transmembrane region" description="Helical" evidence="1">
    <location>
        <begin position="329"/>
        <end position="351"/>
    </location>
</feature>
<proteinExistence type="predicted"/>
<sequence length="573" mass="64107">MDTKVRCPADWTSLLYDTACLQLENDLEVPVDVFSVSSECYQCNESFWTTVPLQANLSLVVSAVRNLSLAAVRRGSGERLCQKSIRFAQHEVVSWNIQNCAFTVKEKGDNVLMPLYFFAGCVASLMLLFAVAMGIYHSRWVQNFLSRDPLIIDMQNDLGNPSSSSDSLPLVQSELVPLRRLNTPRILALDIFRGLTIALMIFVNYGGGKYWFFEHSAWNGVTIADFVFPWFAWAMGVSLVLSYRSKLRSCVTRRAVLWVSLRRTLTLVVLGLMVNMFGHNDVSTARFCGVLQRLGVAHLVVSTLEIAFMKKQPNFRANRWLSPVMVETWRQMLVILTLVAVHVGVTFHLTVPGCPTGYLGPGGVGNYSQAPLCTGGAARYIDSVVFSNSHLYDHGPVKRVYHTTVPFDPEGILGTLTTCLTVYLGVLAGYVTLCFTSTRQRCWQWLLLALSTGLVAGFLCNWSVEGGLIPINKQLWSLSFALLTSSAGFVLLAILFVVVDHFGWWCGGAFRSAGMNPILLYIGHIVTRHTFPWSWKPYNLTNHNELFVMNVVGVFLWLMIAKVLHRNEIFLSI</sequence>
<gene>
    <name evidence="2" type="ORF">g.17151</name>
</gene>
<keyword evidence="1" id="KW-0472">Membrane</keyword>
<protein>
    <recommendedName>
        <fullName evidence="3">Heparan-alpha-glucosaminide N-acetyltransferase catalytic domain-containing protein</fullName>
    </recommendedName>
</protein>
<name>A0A1B6KPU0_9HEMI</name>
<feature type="transmembrane region" description="Helical" evidence="1">
    <location>
        <begin position="186"/>
        <end position="206"/>
    </location>
</feature>
<feature type="transmembrane region" description="Helical" evidence="1">
    <location>
        <begin position="255"/>
        <end position="278"/>
    </location>
</feature>
<keyword evidence="1" id="KW-0812">Transmembrane</keyword>
<evidence type="ECO:0000256" key="1">
    <source>
        <dbReference type="SAM" id="Phobius"/>
    </source>
</evidence>
<dbReference type="PANTHER" id="PTHR31061">
    <property type="entry name" value="LD22376P"/>
    <property type="match status" value="1"/>
</dbReference>
<feature type="transmembrane region" description="Helical" evidence="1">
    <location>
        <begin position="115"/>
        <end position="136"/>
    </location>
</feature>
<organism evidence="2">
    <name type="scientific">Graphocephala atropunctata</name>
    <dbReference type="NCBI Taxonomy" id="36148"/>
    <lineage>
        <taxon>Eukaryota</taxon>
        <taxon>Metazoa</taxon>
        <taxon>Ecdysozoa</taxon>
        <taxon>Arthropoda</taxon>
        <taxon>Hexapoda</taxon>
        <taxon>Insecta</taxon>
        <taxon>Pterygota</taxon>
        <taxon>Neoptera</taxon>
        <taxon>Paraneoptera</taxon>
        <taxon>Hemiptera</taxon>
        <taxon>Auchenorrhyncha</taxon>
        <taxon>Membracoidea</taxon>
        <taxon>Cicadellidae</taxon>
        <taxon>Cicadellinae</taxon>
        <taxon>Cicadellini</taxon>
        <taxon>Graphocephala</taxon>
    </lineage>
</organism>
<feature type="transmembrane region" description="Helical" evidence="1">
    <location>
        <begin position="546"/>
        <end position="564"/>
    </location>
</feature>
<accession>A0A1B6KPU0</accession>